<gene>
    <name evidence="2" type="ORF">LCGC14_1498160</name>
</gene>
<evidence type="ECO:0000256" key="1">
    <source>
        <dbReference type="SAM" id="MobiDB-lite"/>
    </source>
</evidence>
<reference evidence="2" key="1">
    <citation type="journal article" date="2015" name="Nature">
        <title>Complex archaea that bridge the gap between prokaryotes and eukaryotes.</title>
        <authorList>
            <person name="Spang A."/>
            <person name="Saw J.H."/>
            <person name="Jorgensen S.L."/>
            <person name="Zaremba-Niedzwiedzka K."/>
            <person name="Martijn J."/>
            <person name="Lind A.E."/>
            <person name="van Eijk R."/>
            <person name="Schleper C."/>
            <person name="Guy L."/>
            <person name="Ettema T.J."/>
        </authorList>
    </citation>
    <scope>NUCLEOTIDE SEQUENCE</scope>
</reference>
<accession>A0A0F9JQU1</accession>
<sequence length="153" mass="16536">MNNEAPIYYVTSKGSVKGPRGLLVPGDVYPMEGVSPEKLESMLKNGNLHTDLAEAFNVQEPITQPPLPMNDSGTDNETPPLARSMQKNDAAQRQALREAKLANQEPVEVLGAGPVRVENKALVPVTETDPSNVTLEDLAGQNISVEEFNSLKN</sequence>
<feature type="region of interest" description="Disordered" evidence="1">
    <location>
        <begin position="62"/>
        <end position="94"/>
    </location>
</feature>
<evidence type="ECO:0000313" key="2">
    <source>
        <dbReference type="EMBL" id="KKM64761.1"/>
    </source>
</evidence>
<dbReference type="EMBL" id="LAZR01010840">
    <property type="protein sequence ID" value="KKM64761.1"/>
    <property type="molecule type" value="Genomic_DNA"/>
</dbReference>
<name>A0A0F9JQU1_9ZZZZ</name>
<comment type="caution">
    <text evidence="2">The sequence shown here is derived from an EMBL/GenBank/DDBJ whole genome shotgun (WGS) entry which is preliminary data.</text>
</comment>
<protein>
    <submittedName>
        <fullName evidence="2">Uncharacterized protein</fullName>
    </submittedName>
</protein>
<proteinExistence type="predicted"/>
<dbReference type="AlphaFoldDB" id="A0A0F9JQU1"/>
<organism evidence="2">
    <name type="scientific">marine sediment metagenome</name>
    <dbReference type="NCBI Taxonomy" id="412755"/>
    <lineage>
        <taxon>unclassified sequences</taxon>
        <taxon>metagenomes</taxon>
        <taxon>ecological metagenomes</taxon>
    </lineage>
</organism>